<evidence type="ECO:0000256" key="2">
    <source>
        <dbReference type="ARBA" id="ARBA00023125"/>
    </source>
</evidence>
<gene>
    <name evidence="6" type="ORF">GCM10023214_26420</name>
</gene>
<dbReference type="PANTHER" id="PTHR46796">
    <property type="entry name" value="HTH-TYPE TRANSCRIPTIONAL ACTIVATOR RHAS-RELATED"/>
    <property type="match status" value="1"/>
</dbReference>
<dbReference type="EMBL" id="BAABIB010000059">
    <property type="protein sequence ID" value="GAA5161361.1"/>
    <property type="molecule type" value="Genomic_DNA"/>
</dbReference>
<organism evidence="6 7">
    <name type="scientific">Amycolatopsis dongchuanensis</name>
    <dbReference type="NCBI Taxonomy" id="1070866"/>
    <lineage>
        <taxon>Bacteria</taxon>
        <taxon>Bacillati</taxon>
        <taxon>Actinomycetota</taxon>
        <taxon>Actinomycetes</taxon>
        <taxon>Pseudonocardiales</taxon>
        <taxon>Pseudonocardiaceae</taxon>
        <taxon>Amycolatopsis</taxon>
    </lineage>
</organism>
<dbReference type="PANTHER" id="PTHR46796:SF6">
    <property type="entry name" value="ARAC SUBFAMILY"/>
    <property type="match status" value="1"/>
</dbReference>
<dbReference type="InterPro" id="IPR009057">
    <property type="entry name" value="Homeodomain-like_sf"/>
</dbReference>
<accession>A0ABP9QG52</accession>
<evidence type="ECO:0000256" key="3">
    <source>
        <dbReference type="ARBA" id="ARBA00023163"/>
    </source>
</evidence>
<dbReference type="InterPro" id="IPR018060">
    <property type="entry name" value="HTH_AraC"/>
</dbReference>
<dbReference type="PRINTS" id="PR00032">
    <property type="entry name" value="HTHARAC"/>
</dbReference>
<feature type="region of interest" description="Disordered" evidence="4">
    <location>
        <begin position="1"/>
        <end position="30"/>
    </location>
</feature>
<dbReference type="SUPFAM" id="SSF46689">
    <property type="entry name" value="Homeodomain-like"/>
    <property type="match status" value="1"/>
</dbReference>
<dbReference type="InterPro" id="IPR050204">
    <property type="entry name" value="AraC_XylS_family_regulators"/>
</dbReference>
<dbReference type="InterPro" id="IPR035418">
    <property type="entry name" value="AraC-bd_2"/>
</dbReference>
<dbReference type="Gene3D" id="1.10.10.60">
    <property type="entry name" value="Homeodomain-like"/>
    <property type="match status" value="1"/>
</dbReference>
<feature type="domain" description="HTH araC/xylS-type" evidence="5">
    <location>
        <begin position="232"/>
        <end position="333"/>
    </location>
</feature>
<dbReference type="Pfam" id="PF12833">
    <property type="entry name" value="HTH_18"/>
    <property type="match status" value="1"/>
</dbReference>
<dbReference type="InterPro" id="IPR020449">
    <property type="entry name" value="Tscrpt_reg_AraC-type_HTH"/>
</dbReference>
<keyword evidence="2" id="KW-0238">DNA-binding</keyword>
<reference evidence="7" key="1">
    <citation type="journal article" date="2019" name="Int. J. Syst. Evol. Microbiol.">
        <title>The Global Catalogue of Microorganisms (GCM) 10K type strain sequencing project: providing services to taxonomists for standard genome sequencing and annotation.</title>
        <authorList>
            <consortium name="The Broad Institute Genomics Platform"/>
            <consortium name="The Broad Institute Genome Sequencing Center for Infectious Disease"/>
            <person name="Wu L."/>
            <person name="Ma J."/>
        </authorList>
    </citation>
    <scope>NUCLEOTIDE SEQUENCE [LARGE SCALE GENOMIC DNA]</scope>
    <source>
        <strain evidence="7">JCM 18054</strain>
    </source>
</reference>
<evidence type="ECO:0000256" key="1">
    <source>
        <dbReference type="ARBA" id="ARBA00023015"/>
    </source>
</evidence>
<dbReference type="SMART" id="SM00342">
    <property type="entry name" value="HTH_ARAC"/>
    <property type="match status" value="1"/>
</dbReference>
<keyword evidence="1" id="KW-0805">Transcription regulation</keyword>
<keyword evidence="3" id="KW-0804">Transcription</keyword>
<protein>
    <recommendedName>
        <fullName evidence="5">HTH araC/xylS-type domain-containing protein</fullName>
    </recommendedName>
</protein>
<dbReference type="Proteomes" id="UP001500192">
    <property type="component" value="Unassembled WGS sequence"/>
</dbReference>
<evidence type="ECO:0000259" key="5">
    <source>
        <dbReference type="PROSITE" id="PS01124"/>
    </source>
</evidence>
<name>A0ABP9QG52_9PSEU</name>
<evidence type="ECO:0000313" key="7">
    <source>
        <dbReference type="Proteomes" id="UP001500192"/>
    </source>
</evidence>
<dbReference type="Pfam" id="PF14525">
    <property type="entry name" value="AraC_binding_2"/>
    <property type="match status" value="1"/>
</dbReference>
<dbReference type="PROSITE" id="PS01124">
    <property type="entry name" value="HTH_ARAC_FAMILY_2"/>
    <property type="match status" value="1"/>
</dbReference>
<sequence>MKDEGHVAKERVVDGATLPTGSGTSQDGVRHASGFDEWKRMLGHRFVPVRLVSEHGAAFTGTLRERVLRDVSVSEITADSHRVIRASSQISPDDPALLKLSVQLGGGGLIVQDGRQAVLSPGDVAVYDTARPYTLAFDDTIRCLVFAFPRSAIGLGTGSLREVTAVRIDGSGPSGRLVVPFLRTLADTVLDLPQAQALRFAHNALDLVTTLLTDVLEGRPHRGRRDRVPTLEDVLDWIEANLSDPGLSLGRIAQAHYVSPRYLQNLFSHRGDTVTGWIRSRRLERCRRELADPLRAGEPVGAVGRRWGFGDPAHFSRAFKARYGVPPARYRDLSA</sequence>
<evidence type="ECO:0000313" key="6">
    <source>
        <dbReference type="EMBL" id="GAA5161361.1"/>
    </source>
</evidence>
<evidence type="ECO:0000256" key="4">
    <source>
        <dbReference type="SAM" id="MobiDB-lite"/>
    </source>
</evidence>
<feature type="compositionally biased region" description="Basic and acidic residues" evidence="4">
    <location>
        <begin position="1"/>
        <end position="13"/>
    </location>
</feature>
<comment type="caution">
    <text evidence="6">The sequence shown here is derived from an EMBL/GenBank/DDBJ whole genome shotgun (WGS) entry which is preliminary data.</text>
</comment>
<keyword evidence="7" id="KW-1185">Reference proteome</keyword>
<proteinExistence type="predicted"/>